<protein>
    <submittedName>
        <fullName evidence="3">ADP-ribosylglycohydrolase</fullName>
    </submittedName>
</protein>
<keyword evidence="2" id="KW-0732">Signal</keyword>
<dbReference type="RefSeq" id="WP_132127453.1">
    <property type="nucleotide sequence ID" value="NZ_CP042432.1"/>
</dbReference>
<feature type="signal peptide" evidence="2">
    <location>
        <begin position="1"/>
        <end position="28"/>
    </location>
</feature>
<dbReference type="AlphaFoldDB" id="A0A4R3L0R0"/>
<dbReference type="GO" id="GO:0016787">
    <property type="term" value="F:hydrolase activity"/>
    <property type="evidence" value="ECO:0007669"/>
    <property type="project" value="UniProtKB-KW"/>
</dbReference>
<proteinExistence type="predicted"/>
<sequence>MILNITERSGLIAVSALLFLVTAGAVPAAAPAAAPAQAVIPPALPAAVAPATAPPAPPAAPAPGNTIIQVPVETITDKIRGGLLGQMLGNLNGLPHEFKYYDEPGNVQDYTPSLPEGARTDDDTDFEWVYIIEMQKSRNVFLSPEAIASLWKEKINDRIWCSNRYARYLMDLGIQPPLTGKMVLNPWGEFNISGQFLSETFGLIVPAMPQTAAKIGLNYTTAAISGEPAQTTQLFTAMIATAFIEEDINKVLEAGIAALDTGSVIADIIGDIRRWHAQNPKDWKETRRRLREKYSVEGGNTRDSNGSELNTGAIITALLYGKGDFAESLKLAFNLGWDADCNAATLGTILGVTTGYRNMLTGNGSGGWLIVDRYRNTTRDNMPVNETITSFADRLIELFELVNQEQGGRKTVKNNILVYEIPAEKPAPVIHLASPRRQQELLSDAQEKKILSDLLKQDRDAKARAAYMAISLGMNDSLSKKHPRQWKEATFALSGYWKVMDNIFHGGDFKGLDRLKAKFLAAGFKTPPKKYSDSELYDDPEIWKDPKNLY</sequence>
<keyword evidence="4" id="KW-1185">Reference proteome</keyword>
<evidence type="ECO:0000256" key="2">
    <source>
        <dbReference type="SAM" id="SignalP"/>
    </source>
</evidence>
<gene>
    <name evidence="3" type="ORF">EDD80_101179</name>
</gene>
<feature type="binding site" evidence="1">
    <location>
        <position position="338"/>
    </location>
    <ligand>
        <name>Mg(2+)</name>
        <dbReference type="ChEBI" id="CHEBI:18420"/>
        <label>1</label>
    </ligand>
</feature>
<organism evidence="3 4">
    <name type="scientific">Anseongella ginsenosidimutans</name>
    <dbReference type="NCBI Taxonomy" id="496056"/>
    <lineage>
        <taxon>Bacteria</taxon>
        <taxon>Pseudomonadati</taxon>
        <taxon>Bacteroidota</taxon>
        <taxon>Sphingobacteriia</taxon>
        <taxon>Sphingobacteriales</taxon>
        <taxon>Sphingobacteriaceae</taxon>
        <taxon>Anseongella</taxon>
    </lineage>
</organism>
<dbReference type="Proteomes" id="UP000295807">
    <property type="component" value="Unassembled WGS sequence"/>
</dbReference>
<dbReference type="GO" id="GO:0046872">
    <property type="term" value="F:metal ion binding"/>
    <property type="evidence" value="ECO:0007669"/>
    <property type="project" value="UniProtKB-KW"/>
</dbReference>
<comment type="caution">
    <text evidence="3">The sequence shown here is derived from an EMBL/GenBank/DDBJ whole genome shotgun (WGS) entry which is preliminary data.</text>
</comment>
<keyword evidence="1" id="KW-0460">Magnesium</keyword>
<dbReference type="Gene3D" id="1.10.4080.10">
    <property type="entry name" value="ADP-ribosylation/Crystallin J1"/>
    <property type="match status" value="1"/>
</dbReference>
<reference evidence="3 4" key="1">
    <citation type="submission" date="2019-03" db="EMBL/GenBank/DDBJ databases">
        <title>Genomic Encyclopedia of Type Strains, Phase IV (KMG-IV): sequencing the most valuable type-strain genomes for metagenomic binning, comparative biology and taxonomic classification.</title>
        <authorList>
            <person name="Goeker M."/>
        </authorList>
    </citation>
    <scope>NUCLEOTIDE SEQUENCE [LARGE SCALE GENOMIC DNA]</scope>
    <source>
        <strain evidence="3 4">DSM 21100</strain>
    </source>
</reference>
<dbReference type="InterPro" id="IPR036705">
    <property type="entry name" value="Ribosyl_crysJ1_sf"/>
</dbReference>
<dbReference type="OrthoDB" id="9761704at2"/>
<dbReference type="Pfam" id="PF03747">
    <property type="entry name" value="ADP_ribosyl_GH"/>
    <property type="match status" value="1"/>
</dbReference>
<dbReference type="SUPFAM" id="SSF101478">
    <property type="entry name" value="ADP-ribosylglycohydrolase"/>
    <property type="match status" value="1"/>
</dbReference>
<feature type="chain" id="PRO_5020959619" evidence="2">
    <location>
        <begin position="29"/>
        <end position="550"/>
    </location>
</feature>
<evidence type="ECO:0000313" key="3">
    <source>
        <dbReference type="EMBL" id="TCS89982.1"/>
    </source>
</evidence>
<accession>A0A4R3L0R0</accession>
<keyword evidence="1" id="KW-0479">Metal-binding</keyword>
<dbReference type="InterPro" id="IPR005502">
    <property type="entry name" value="Ribosyl_crysJ1"/>
</dbReference>
<dbReference type="EMBL" id="SMAD01000001">
    <property type="protein sequence ID" value="TCS89982.1"/>
    <property type="molecule type" value="Genomic_DNA"/>
</dbReference>
<evidence type="ECO:0000313" key="4">
    <source>
        <dbReference type="Proteomes" id="UP000295807"/>
    </source>
</evidence>
<keyword evidence="3" id="KW-0378">Hydrolase</keyword>
<feature type="binding site" evidence="1">
    <location>
        <position position="340"/>
    </location>
    <ligand>
        <name>Mg(2+)</name>
        <dbReference type="ChEBI" id="CHEBI:18420"/>
        <label>1</label>
    </ligand>
</feature>
<name>A0A4R3L0R0_9SPHI</name>
<comment type="cofactor">
    <cofactor evidence="1">
        <name>Mg(2+)</name>
        <dbReference type="ChEBI" id="CHEBI:18420"/>
    </cofactor>
    <text evidence="1">Binds 2 magnesium ions per subunit.</text>
</comment>
<evidence type="ECO:0000256" key="1">
    <source>
        <dbReference type="PIRSR" id="PIRSR605502-1"/>
    </source>
</evidence>